<dbReference type="SUPFAM" id="SSF56281">
    <property type="entry name" value="Metallo-hydrolase/oxidoreductase"/>
    <property type="match status" value="1"/>
</dbReference>
<dbReference type="InterPro" id="IPR035681">
    <property type="entry name" value="ComA-like_MBL"/>
</dbReference>
<dbReference type="InterPro" id="IPR036866">
    <property type="entry name" value="RibonucZ/Hydroxyglut_hydro"/>
</dbReference>
<dbReference type="NCBIfam" id="TIGR00361">
    <property type="entry name" value="ComEC_Rec2"/>
    <property type="match status" value="1"/>
</dbReference>
<evidence type="ECO:0000256" key="6">
    <source>
        <dbReference type="SAM" id="Phobius"/>
    </source>
</evidence>
<dbReference type="GO" id="GO:0005886">
    <property type="term" value="C:plasma membrane"/>
    <property type="evidence" value="ECO:0007669"/>
    <property type="project" value="UniProtKB-SubCell"/>
</dbReference>
<evidence type="ECO:0000256" key="1">
    <source>
        <dbReference type="ARBA" id="ARBA00004651"/>
    </source>
</evidence>
<dbReference type="CDD" id="cd07731">
    <property type="entry name" value="ComA-like_MBL-fold"/>
    <property type="match status" value="1"/>
</dbReference>
<keyword evidence="3 6" id="KW-0812">Transmembrane</keyword>
<reference evidence="8 9" key="1">
    <citation type="submission" date="2020-09" db="EMBL/GenBank/DDBJ databases">
        <title>Pseudoxanthomonas sp. CAU 1598 isolated from sand of Yaerae Beach.</title>
        <authorList>
            <person name="Kim W."/>
        </authorList>
    </citation>
    <scope>NUCLEOTIDE SEQUENCE [LARGE SCALE GENOMIC DNA]</scope>
    <source>
        <strain evidence="8 9">CAU 1598</strain>
    </source>
</reference>
<feature type="transmembrane region" description="Helical" evidence="6">
    <location>
        <begin position="287"/>
        <end position="303"/>
    </location>
</feature>
<dbReference type="PANTHER" id="PTHR30619">
    <property type="entry name" value="DNA INTERNALIZATION/COMPETENCE PROTEIN COMEC/REC2"/>
    <property type="match status" value="1"/>
</dbReference>
<gene>
    <name evidence="8" type="ORF">IFO71_05915</name>
</gene>
<dbReference type="NCBIfam" id="TIGR00360">
    <property type="entry name" value="ComEC_N-term"/>
    <property type="match status" value="1"/>
</dbReference>
<feature type="transmembrane region" description="Helical" evidence="6">
    <location>
        <begin position="481"/>
        <end position="498"/>
    </location>
</feature>
<accession>A0AAW3ZLU0</accession>
<sequence length="776" mass="83829">MLQLPAVPNRGQMASLTLVLSGVAVCLQWLCKRRAEQGAGQDPLSGLAVTALRLAFWASLAALSAGWQMREAMLDSPWVDLPAGPCVVADQACDLNADIELTDLPARDAERLRFDARILRTEGSAGDDDPWAGQRVRLSWYGTPPPSWLPGDRLRVQLRLRRPHGQVNPGGFDLERYAVQSGLAAVGYVRKLHQSLPPADFRLDRLRWHLAERIDRSAAVGSARFLRALTLGDTRGLTESDWLVLRKTGLSHLLAISGLHIGLLAGLGALLLRGLSRLAPRSLPRPLWAAFGALAFALPYAGLAGLGLPVQRALLMLSVFLAAVLLRRRQHPWQGLALAAMTVALIDPMALLGAGFWLSFAGVFWLMLCLPQLAESPWRWAGSLLRAQWVLALGLLPLSVVFFAQTSWIAAPLNLLAVPLVGFVMVPLALVGLVSLLWPALATWVFALFERLMAAGWAFVQWTAELPGAASVWPEPSLPSLLLAVLGICLLLLPRGFAWRGSGLLMLLPLAWPPADRPAPGAVRVQVLDVGQGLAVWIETHSRSLLYDTGPAFRSGSDAAERTVVPALQAQQRSAPDLLIVSHGDLDHAGGLATLRALFGPVPTLAGEPKRSAPASACQAGARWRWDDVEFEFLHPPIHFPEMGNDSSCVLRLTADGRSMLIPGDIGAVIESRLLKRMPELLAADILLLAHHGSKHSSSSPFLDAVDPRLAVVAAGADNPFGHPAIEVLDALENRRIPLLNTAHSGAIELAWGPAGAIAVSELRRQRARFWRRPPP</sequence>
<keyword evidence="2" id="KW-1003">Cell membrane</keyword>
<evidence type="ECO:0000256" key="4">
    <source>
        <dbReference type="ARBA" id="ARBA00022989"/>
    </source>
</evidence>
<keyword evidence="5 6" id="KW-0472">Membrane</keyword>
<dbReference type="InterPro" id="IPR001279">
    <property type="entry name" value="Metallo-B-lactamas"/>
</dbReference>
<dbReference type="InterPro" id="IPR052159">
    <property type="entry name" value="Competence_DNA_uptake"/>
</dbReference>
<dbReference type="InterPro" id="IPR025405">
    <property type="entry name" value="DUF4131"/>
</dbReference>
<evidence type="ECO:0000256" key="2">
    <source>
        <dbReference type="ARBA" id="ARBA00022475"/>
    </source>
</evidence>
<keyword evidence="4 6" id="KW-1133">Transmembrane helix</keyword>
<dbReference type="Gene3D" id="3.60.15.10">
    <property type="entry name" value="Ribonuclease Z/Hydroxyacylglutathione hydrolase-like"/>
    <property type="match status" value="1"/>
</dbReference>
<evidence type="ECO:0000313" key="9">
    <source>
        <dbReference type="Proteomes" id="UP000613768"/>
    </source>
</evidence>
<evidence type="ECO:0000256" key="5">
    <source>
        <dbReference type="ARBA" id="ARBA00023136"/>
    </source>
</evidence>
<keyword evidence="9" id="KW-1185">Reference proteome</keyword>
<name>A0AAW3ZLU0_9GAMM</name>
<dbReference type="InterPro" id="IPR004797">
    <property type="entry name" value="Competence_ComEC/Rec2"/>
</dbReference>
<dbReference type="Pfam" id="PF00753">
    <property type="entry name" value="Lactamase_B"/>
    <property type="match status" value="1"/>
</dbReference>
<dbReference type="GO" id="GO:0030420">
    <property type="term" value="P:establishment of competence for transformation"/>
    <property type="evidence" value="ECO:0007669"/>
    <property type="project" value="InterPro"/>
</dbReference>
<dbReference type="Proteomes" id="UP000613768">
    <property type="component" value="Unassembled WGS sequence"/>
</dbReference>
<feature type="transmembrane region" description="Helical" evidence="6">
    <location>
        <begin position="387"/>
        <end position="404"/>
    </location>
</feature>
<dbReference type="Pfam" id="PF13567">
    <property type="entry name" value="DUF4131"/>
    <property type="match status" value="1"/>
</dbReference>
<comment type="subcellular location">
    <subcellularLocation>
        <location evidence="1">Cell membrane</location>
        <topology evidence="1">Multi-pass membrane protein</topology>
    </subcellularLocation>
</comment>
<dbReference type="SMART" id="SM00849">
    <property type="entry name" value="Lactamase_B"/>
    <property type="match status" value="1"/>
</dbReference>
<feature type="transmembrane region" description="Helical" evidence="6">
    <location>
        <begin position="416"/>
        <end position="438"/>
    </location>
</feature>
<dbReference type="PANTHER" id="PTHR30619:SF1">
    <property type="entry name" value="RECOMBINATION PROTEIN 2"/>
    <property type="match status" value="1"/>
</dbReference>
<dbReference type="Pfam" id="PF03772">
    <property type="entry name" value="Competence"/>
    <property type="match status" value="1"/>
</dbReference>
<organism evidence="8 9">
    <name type="scientific">Pseudomarimonas arenosa</name>
    <dbReference type="NCBI Taxonomy" id="2774145"/>
    <lineage>
        <taxon>Bacteria</taxon>
        <taxon>Pseudomonadati</taxon>
        <taxon>Pseudomonadota</taxon>
        <taxon>Gammaproteobacteria</taxon>
        <taxon>Lysobacterales</taxon>
        <taxon>Lysobacteraceae</taxon>
        <taxon>Pseudomarimonas</taxon>
    </lineage>
</organism>
<evidence type="ECO:0000256" key="3">
    <source>
        <dbReference type="ARBA" id="ARBA00022692"/>
    </source>
</evidence>
<feature type="transmembrane region" description="Helical" evidence="6">
    <location>
        <begin position="338"/>
        <end position="367"/>
    </location>
</feature>
<feature type="domain" description="Metallo-beta-lactamase" evidence="7">
    <location>
        <begin position="532"/>
        <end position="717"/>
    </location>
</feature>
<dbReference type="InterPro" id="IPR004477">
    <property type="entry name" value="ComEC_N"/>
</dbReference>
<dbReference type="RefSeq" id="WP_192028626.1">
    <property type="nucleotide sequence ID" value="NZ_JACYTR010000008.1"/>
</dbReference>
<feature type="transmembrane region" description="Helical" evidence="6">
    <location>
        <begin position="253"/>
        <end position="275"/>
    </location>
</feature>
<dbReference type="EMBL" id="JACYTR010000008">
    <property type="protein sequence ID" value="MBD8525276.1"/>
    <property type="molecule type" value="Genomic_DNA"/>
</dbReference>
<evidence type="ECO:0000313" key="8">
    <source>
        <dbReference type="EMBL" id="MBD8525276.1"/>
    </source>
</evidence>
<evidence type="ECO:0000259" key="7">
    <source>
        <dbReference type="SMART" id="SM00849"/>
    </source>
</evidence>
<comment type="caution">
    <text evidence="8">The sequence shown here is derived from an EMBL/GenBank/DDBJ whole genome shotgun (WGS) entry which is preliminary data.</text>
</comment>
<dbReference type="AlphaFoldDB" id="A0AAW3ZLU0"/>
<protein>
    <submittedName>
        <fullName evidence="8">DNA internalization-related competence protein ComEC/Rec2</fullName>
    </submittedName>
</protein>
<proteinExistence type="predicted"/>